<keyword evidence="4" id="KW-0645">Protease</keyword>
<evidence type="ECO:0000313" key="12">
    <source>
        <dbReference type="Proteomes" id="UP001258017"/>
    </source>
</evidence>
<keyword evidence="6" id="KW-0378">Hydrolase</keyword>
<keyword evidence="8" id="KW-0482">Metalloprotease</keyword>
<dbReference type="Proteomes" id="UP001258017">
    <property type="component" value="Unassembled WGS sequence"/>
</dbReference>
<dbReference type="GO" id="GO:0004222">
    <property type="term" value="F:metalloendopeptidase activity"/>
    <property type="evidence" value="ECO:0007669"/>
    <property type="project" value="InterPro"/>
</dbReference>
<evidence type="ECO:0000259" key="10">
    <source>
        <dbReference type="Pfam" id="PF05649"/>
    </source>
</evidence>
<evidence type="ECO:0000256" key="2">
    <source>
        <dbReference type="ARBA" id="ARBA00004401"/>
    </source>
</evidence>
<comment type="subcellular location">
    <subcellularLocation>
        <location evidence="2">Cell membrane</location>
        <topology evidence="2">Single-pass type II membrane protein</topology>
    </subcellularLocation>
</comment>
<proteinExistence type="inferred from homology"/>
<dbReference type="Pfam" id="PF01431">
    <property type="entry name" value="Peptidase_M13"/>
    <property type="match status" value="1"/>
</dbReference>
<evidence type="ECO:0000313" key="11">
    <source>
        <dbReference type="EMBL" id="KAK2576854.1"/>
    </source>
</evidence>
<reference evidence="11" key="1">
    <citation type="submission" date="2021-08" db="EMBL/GenBank/DDBJ databases">
        <authorList>
            <person name="Misof B."/>
            <person name="Oliver O."/>
            <person name="Podsiadlowski L."/>
            <person name="Donath A."/>
            <person name="Peters R."/>
            <person name="Mayer C."/>
            <person name="Rust J."/>
            <person name="Gunkel S."/>
            <person name="Lesny P."/>
            <person name="Martin S."/>
            <person name="Oeyen J.P."/>
            <person name="Petersen M."/>
            <person name="Panagiotis P."/>
            <person name="Wilbrandt J."/>
            <person name="Tanja T."/>
        </authorList>
    </citation>
    <scope>NUCLEOTIDE SEQUENCE</scope>
    <source>
        <strain evidence="11">GBR_01_08_01A</strain>
        <tissue evidence="11">Thorax + abdomen</tissue>
    </source>
</reference>
<comment type="cofactor">
    <cofactor evidence="1">
        <name>Zn(2+)</name>
        <dbReference type="ChEBI" id="CHEBI:29105"/>
    </cofactor>
</comment>
<evidence type="ECO:0000256" key="1">
    <source>
        <dbReference type="ARBA" id="ARBA00001947"/>
    </source>
</evidence>
<dbReference type="GO" id="GO:0005886">
    <property type="term" value="C:plasma membrane"/>
    <property type="evidence" value="ECO:0007669"/>
    <property type="project" value="UniProtKB-SubCell"/>
</dbReference>
<dbReference type="InterPro" id="IPR008753">
    <property type="entry name" value="Peptidase_M13_N"/>
</dbReference>
<dbReference type="PANTHER" id="PTHR11733">
    <property type="entry name" value="ZINC METALLOPROTEASE FAMILY M13 NEPRILYSIN-RELATED"/>
    <property type="match status" value="1"/>
</dbReference>
<comment type="similarity">
    <text evidence="3">Belongs to the peptidase M13 family.</text>
</comment>
<evidence type="ECO:0000256" key="3">
    <source>
        <dbReference type="ARBA" id="ARBA00007357"/>
    </source>
</evidence>
<comment type="caution">
    <text evidence="11">The sequence shown here is derived from an EMBL/GenBank/DDBJ whole genome shotgun (WGS) entry which is preliminary data.</text>
</comment>
<dbReference type="CDD" id="cd08662">
    <property type="entry name" value="M13"/>
    <property type="match status" value="1"/>
</dbReference>
<protein>
    <submittedName>
        <fullName evidence="11">Uncharacterized protein</fullName>
    </submittedName>
</protein>
<evidence type="ECO:0000256" key="4">
    <source>
        <dbReference type="ARBA" id="ARBA00022670"/>
    </source>
</evidence>
<feature type="domain" description="Peptidase M13 C-terminal" evidence="9">
    <location>
        <begin position="452"/>
        <end position="658"/>
    </location>
</feature>
<dbReference type="InterPro" id="IPR000718">
    <property type="entry name" value="Peptidase_M13"/>
</dbReference>
<dbReference type="SUPFAM" id="SSF55486">
    <property type="entry name" value="Metalloproteases ('zincins'), catalytic domain"/>
    <property type="match status" value="1"/>
</dbReference>
<evidence type="ECO:0000259" key="9">
    <source>
        <dbReference type="Pfam" id="PF01431"/>
    </source>
</evidence>
<dbReference type="PROSITE" id="PS51885">
    <property type="entry name" value="NEPRILYSIN"/>
    <property type="match status" value="1"/>
</dbReference>
<sequence>MCTNEECYVYAKYVTKSMNRYAEPCTDFYEYVCGRKKNPLESYYPSWSTTINMSLNSAKQVKEILEKKEDDSDSEMLKKAKRLHAACMDLPYLGMFKAHSIQTYIQASTYFPLMSDNKSGSQKRKSWVEIHNYYFSMTSDSGLFEIFINTDHHELFNPLLHLVPVYSPFGRIIFAKPLKGELKNMYEEYLKAVLFSVFSYNLLKVSSKILKQRLEAIVAFRRELYTIQAPYPHNLKPTDKYNRMRVSELEEWYKNMNGEGNLATVPWVNVIYSLYDKNKPEEIIKKMPINVVAKSYHEALVKLINKTPNEIIVNHLHLYFIETHLEYNTFLQDAVMHLIFYDGKLSGSLKYPGKKWHTCILSNSMTETIGKAYIQKYFPPTKKRQLEQYTMEIKNVLELQIRDSKWMDGSTMRKFTNVTRTMKVIIGYPEFYDNEVLRFGYYPVIEPGNIEAYYCPSLNRLIISAATFQLPVYDPNLSKTVLYGSTGMLIAHELHHAFSPYALQHCHTFKLSELKQYAYKERINCFKKKYNKLHVKELREFKPSPTINGKKTLEENVADAMGLKVAYEAFRKHVWESGVCALVPLYQGITCEQLFFIAFAATLCSDTHLDVLVEETMKESHSPPRIRVNEAVSNMKEFSKAFDCPKKTPMNTENRCDLWK</sequence>
<dbReference type="PANTHER" id="PTHR11733:SF167">
    <property type="entry name" value="FI17812P1-RELATED"/>
    <property type="match status" value="1"/>
</dbReference>
<feature type="domain" description="Peptidase M13 N-terminal" evidence="10">
    <location>
        <begin position="24"/>
        <end position="429"/>
    </location>
</feature>
<dbReference type="InterPro" id="IPR024079">
    <property type="entry name" value="MetalloPept_cat_dom_sf"/>
</dbReference>
<name>A0AAD9RBS4_9HYME</name>
<keyword evidence="12" id="KW-1185">Reference proteome</keyword>
<keyword evidence="7" id="KW-0862">Zinc</keyword>
<reference evidence="11" key="2">
    <citation type="journal article" date="2023" name="Commun. Biol.">
        <title>Intrasexual cuticular hydrocarbon dimorphism in a wasp sheds light on hydrocarbon biosynthesis genes in Hymenoptera.</title>
        <authorList>
            <person name="Moris V.C."/>
            <person name="Podsiadlowski L."/>
            <person name="Martin S."/>
            <person name="Oeyen J.P."/>
            <person name="Donath A."/>
            <person name="Petersen M."/>
            <person name="Wilbrandt J."/>
            <person name="Misof B."/>
            <person name="Liedtke D."/>
            <person name="Thamm M."/>
            <person name="Scheiner R."/>
            <person name="Schmitt T."/>
            <person name="Niehuis O."/>
        </authorList>
    </citation>
    <scope>NUCLEOTIDE SEQUENCE</scope>
    <source>
        <strain evidence="11">GBR_01_08_01A</strain>
    </source>
</reference>
<dbReference type="AlphaFoldDB" id="A0AAD9RBS4"/>
<dbReference type="GO" id="GO:0046872">
    <property type="term" value="F:metal ion binding"/>
    <property type="evidence" value="ECO:0007669"/>
    <property type="project" value="UniProtKB-KW"/>
</dbReference>
<evidence type="ECO:0000256" key="7">
    <source>
        <dbReference type="ARBA" id="ARBA00022833"/>
    </source>
</evidence>
<dbReference type="PRINTS" id="PR00786">
    <property type="entry name" value="NEPRILYSIN"/>
</dbReference>
<organism evidence="11 12">
    <name type="scientific">Odynerus spinipes</name>
    <dbReference type="NCBI Taxonomy" id="1348599"/>
    <lineage>
        <taxon>Eukaryota</taxon>
        <taxon>Metazoa</taxon>
        <taxon>Ecdysozoa</taxon>
        <taxon>Arthropoda</taxon>
        <taxon>Hexapoda</taxon>
        <taxon>Insecta</taxon>
        <taxon>Pterygota</taxon>
        <taxon>Neoptera</taxon>
        <taxon>Endopterygota</taxon>
        <taxon>Hymenoptera</taxon>
        <taxon>Apocrita</taxon>
        <taxon>Aculeata</taxon>
        <taxon>Vespoidea</taxon>
        <taxon>Vespidae</taxon>
        <taxon>Eumeninae</taxon>
        <taxon>Odynerus</taxon>
    </lineage>
</organism>
<evidence type="ECO:0000256" key="6">
    <source>
        <dbReference type="ARBA" id="ARBA00022801"/>
    </source>
</evidence>
<dbReference type="InterPro" id="IPR018497">
    <property type="entry name" value="Peptidase_M13_C"/>
</dbReference>
<gene>
    <name evidence="11" type="ORF">KPH14_005486</name>
</gene>
<dbReference type="EMBL" id="JAIFRP010004405">
    <property type="protein sequence ID" value="KAK2576854.1"/>
    <property type="molecule type" value="Genomic_DNA"/>
</dbReference>
<evidence type="ECO:0000256" key="5">
    <source>
        <dbReference type="ARBA" id="ARBA00022723"/>
    </source>
</evidence>
<evidence type="ECO:0000256" key="8">
    <source>
        <dbReference type="ARBA" id="ARBA00023049"/>
    </source>
</evidence>
<keyword evidence="5" id="KW-0479">Metal-binding</keyword>
<dbReference type="GO" id="GO:0016485">
    <property type="term" value="P:protein processing"/>
    <property type="evidence" value="ECO:0007669"/>
    <property type="project" value="TreeGrafter"/>
</dbReference>
<accession>A0AAD9RBS4</accession>
<dbReference type="Gene3D" id="3.40.390.10">
    <property type="entry name" value="Collagenase (Catalytic Domain)"/>
    <property type="match status" value="2"/>
</dbReference>
<dbReference type="Pfam" id="PF05649">
    <property type="entry name" value="Peptidase_M13_N"/>
    <property type="match status" value="1"/>
</dbReference>